<sequence length="352" mass="38697">MTTKSITFPGALRELGIDDEDSSAATTFKTEGTLPGSIIQHTVSKEYIMLGVTPADFIKKHGATALDFAGIVSHFKLICEDFMDTLQMDVRSKAVEFCSKMIYEVGPEARQIRKKDSDKTWKFLFMYKVENRLVVKVAFVSTYKKEESEYVLEKSNTKITLSVKTASLLALLVLEQLNELGVNQPDPICLLTPLAGAVFSREDIPAIAQLRNRTAHQVLNTINASCQSGGFNLPCSNAAVAAVAAIVATRNVKDERMKNGIIGKTLKQYLMHKKTWNDRVFETYAKFGHGGVPANLAPENLIRLFDDIHKVSPVIATIAAKQTAQKSQVMAPRDQQDAYAGTSRVKGGPPTP</sequence>
<protein>
    <submittedName>
        <fullName evidence="2">Nucleocapsid protein</fullName>
    </submittedName>
</protein>
<reference evidence="2" key="2">
    <citation type="submission" date="2020-03" db="EMBL/GenBank/DDBJ databases">
        <authorList>
            <person name="Kafer S."/>
            <person name="Paraskevopoulou S."/>
            <person name="Zirkel F."/>
            <person name="Wieseke N."/>
            <person name="Donath A."/>
            <person name="Petersen M."/>
            <person name="Jones T.C."/>
            <person name="Liu S."/>
            <person name="Zhou X."/>
            <person name="Middendorf M."/>
            <person name="Junglen S."/>
            <person name="Misof B."/>
            <person name="Drosten C."/>
        </authorList>
    </citation>
    <scope>NUCLEOTIDE SEQUENCE</scope>
    <source>
        <strain evidence="2">OKIAV243</strain>
    </source>
</reference>
<evidence type="ECO:0000256" key="1">
    <source>
        <dbReference type="SAM" id="MobiDB-lite"/>
    </source>
</evidence>
<dbReference type="GO" id="GO:0019013">
    <property type="term" value="C:viral nucleocapsid"/>
    <property type="evidence" value="ECO:0007669"/>
    <property type="project" value="UniProtKB-KW"/>
</dbReference>
<evidence type="ECO:0000313" key="2">
    <source>
        <dbReference type="EMBL" id="QMP82411.1"/>
    </source>
</evidence>
<dbReference type="EMBL" id="MT153540">
    <property type="protein sequence ID" value="QMP82411.1"/>
    <property type="molecule type" value="Viral_cRNA"/>
</dbReference>
<keyword evidence="2" id="KW-0946">Virion</keyword>
<proteinExistence type="predicted"/>
<accession>A0A7D7J2D1</accession>
<name>A0A7D7J2D1_9VIRU</name>
<feature type="region of interest" description="Disordered" evidence="1">
    <location>
        <begin position="325"/>
        <end position="352"/>
    </location>
</feature>
<keyword evidence="2" id="KW-0543">Viral nucleoprotein</keyword>
<reference evidence="2" key="1">
    <citation type="journal article" date="2019" name="PLoS Pathog.">
        <title>Re-assessing the diversity of negative strand RNA viruses in insects.</title>
        <authorList>
            <person name="Kafer S."/>
            <person name="Paraskevopoulou S."/>
            <person name="Zirkel F."/>
            <person name="Wieseke N."/>
            <person name="Donath A."/>
            <person name="Petersen M."/>
            <person name="Jones T.C."/>
            <person name="Liu S."/>
            <person name="Zhou X."/>
            <person name="Middendorf M."/>
            <person name="Junglen S."/>
            <person name="Misof B."/>
            <person name="Drosten C."/>
        </authorList>
    </citation>
    <scope>NUCLEOTIDE SEQUENCE</scope>
    <source>
        <strain evidence="2">OKIAV243</strain>
    </source>
</reference>
<organism evidence="2">
    <name type="scientific">Coleopteran phasma-related virus OKIAV243</name>
    <dbReference type="NCBI Taxonomy" id="2746312"/>
    <lineage>
        <taxon>Viruses</taxon>
        <taxon>Riboviria</taxon>
        <taxon>Orthornavirae</taxon>
        <taxon>Negarnaviricota</taxon>
        <taxon>Polyploviricotina</taxon>
        <taxon>Bunyaviricetes</taxon>
        <taxon>Elliovirales</taxon>
        <taxon>Phasmaviridae</taxon>
    </lineage>
</organism>